<dbReference type="InterPro" id="IPR006151">
    <property type="entry name" value="Shikm_DH/Glu-tRNA_Rdtase"/>
</dbReference>
<evidence type="ECO:0000259" key="9">
    <source>
        <dbReference type="Pfam" id="PF01488"/>
    </source>
</evidence>
<evidence type="ECO:0000313" key="12">
    <source>
        <dbReference type="Proteomes" id="UP000033115"/>
    </source>
</evidence>
<dbReference type="PANTHER" id="PTHR21089">
    <property type="entry name" value="SHIKIMATE DEHYDROGENASE"/>
    <property type="match status" value="1"/>
</dbReference>
<evidence type="ECO:0000256" key="5">
    <source>
        <dbReference type="ARBA" id="ARBA00023002"/>
    </source>
</evidence>
<dbReference type="Gene3D" id="3.40.50.10860">
    <property type="entry name" value="Leucine Dehydrogenase, chain A, domain 1"/>
    <property type="match status" value="1"/>
</dbReference>
<dbReference type="EMBL" id="CP009933">
    <property type="protein sequence ID" value="AKA68782.1"/>
    <property type="molecule type" value="Genomic_DNA"/>
</dbReference>
<dbReference type="SUPFAM" id="SSF53223">
    <property type="entry name" value="Aminoacid dehydrogenase-like, N-terminal domain"/>
    <property type="match status" value="1"/>
</dbReference>
<reference evidence="11 12" key="1">
    <citation type="journal article" date="2015" name="J. Biotechnol.">
        <title>Complete genome sequence of a malodorant-producing acetogen, Clostridium scatologenes ATCC 25775(T).</title>
        <authorList>
            <person name="Zhu Z."/>
            <person name="Guo T."/>
            <person name="Zheng H."/>
            <person name="Song T."/>
            <person name="Ouyang P."/>
            <person name="Xie J."/>
        </authorList>
    </citation>
    <scope>NUCLEOTIDE SEQUENCE [LARGE SCALE GENOMIC DNA]</scope>
    <source>
        <strain evidence="11 12">ATCC 25775</strain>
    </source>
</reference>
<dbReference type="HOGENOM" id="CLU_044063_4_1_9"/>
<dbReference type="Pfam" id="PF08501">
    <property type="entry name" value="Shikimate_dh_N"/>
    <property type="match status" value="1"/>
</dbReference>
<dbReference type="GO" id="GO:0005829">
    <property type="term" value="C:cytosol"/>
    <property type="evidence" value="ECO:0007669"/>
    <property type="project" value="TreeGrafter"/>
</dbReference>
<dbReference type="GO" id="GO:0008652">
    <property type="term" value="P:amino acid biosynthetic process"/>
    <property type="evidence" value="ECO:0007669"/>
    <property type="project" value="UniProtKB-KW"/>
</dbReference>
<dbReference type="InterPro" id="IPR013708">
    <property type="entry name" value="Shikimate_DH-bd_N"/>
</dbReference>
<dbReference type="Proteomes" id="UP000033115">
    <property type="component" value="Chromosome"/>
</dbReference>
<evidence type="ECO:0000256" key="2">
    <source>
        <dbReference type="ARBA" id="ARBA00012962"/>
    </source>
</evidence>
<feature type="binding site" evidence="8">
    <location>
        <position position="241"/>
    </location>
    <ligand>
        <name>shikimate</name>
        <dbReference type="ChEBI" id="CHEBI:36208"/>
    </ligand>
</feature>
<protein>
    <recommendedName>
        <fullName evidence="2 8">Shikimate dehydrogenase (NADP(+))</fullName>
        <shortName evidence="8">SDH</shortName>
        <ecNumber evidence="2 8">1.1.1.25</ecNumber>
    </recommendedName>
</protein>
<dbReference type="KEGG" id="csq:CSCA_1657"/>
<dbReference type="GO" id="GO:0009073">
    <property type="term" value="P:aromatic amino acid family biosynthetic process"/>
    <property type="evidence" value="ECO:0007669"/>
    <property type="project" value="UniProtKB-KW"/>
</dbReference>
<dbReference type="Pfam" id="PF01488">
    <property type="entry name" value="Shikimate_DH"/>
    <property type="match status" value="1"/>
</dbReference>
<feature type="active site" description="Proton acceptor" evidence="8">
    <location>
        <position position="66"/>
    </location>
</feature>
<dbReference type="UniPathway" id="UPA00053">
    <property type="reaction ID" value="UER00087"/>
</dbReference>
<keyword evidence="6 8" id="KW-0057">Aromatic amino acid biosynthesis</keyword>
<accession>A0A0E3M7G5</accession>
<dbReference type="SUPFAM" id="SSF51735">
    <property type="entry name" value="NAD(P)-binding Rossmann-fold domains"/>
    <property type="match status" value="1"/>
</dbReference>
<keyword evidence="5 8" id="KW-0560">Oxidoreductase</keyword>
<dbReference type="GO" id="GO:0004764">
    <property type="term" value="F:shikimate 3-dehydrogenase (NADP+) activity"/>
    <property type="evidence" value="ECO:0007669"/>
    <property type="project" value="UniProtKB-UniRule"/>
</dbReference>
<evidence type="ECO:0000256" key="1">
    <source>
        <dbReference type="ARBA" id="ARBA00004871"/>
    </source>
</evidence>
<feature type="binding site" evidence="8">
    <location>
        <position position="87"/>
    </location>
    <ligand>
        <name>shikimate</name>
        <dbReference type="ChEBI" id="CHEBI:36208"/>
    </ligand>
</feature>
<dbReference type="EC" id="1.1.1.25" evidence="2 8"/>
<feature type="binding site" evidence="8">
    <location>
        <position position="211"/>
    </location>
    <ligand>
        <name>NADP(+)</name>
        <dbReference type="ChEBI" id="CHEBI:58349"/>
    </ligand>
</feature>
<dbReference type="GO" id="GO:0009423">
    <property type="term" value="P:chorismate biosynthetic process"/>
    <property type="evidence" value="ECO:0007669"/>
    <property type="project" value="UniProtKB-UniRule"/>
</dbReference>
<feature type="domain" description="Shikimate dehydrogenase substrate binding N-terminal" evidence="10">
    <location>
        <begin position="7"/>
        <end position="89"/>
    </location>
</feature>
<comment type="pathway">
    <text evidence="1 8">Metabolic intermediate biosynthesis; chorismate biosynthesis; chorismate from D-erythrose 4-phosphate and phosphoenolpyruvate: step 4/7.</text>
</comment>
<dbReference type="HAMAP" id="MF_00222">
    <property type="entry name" value="Shikimate_DH_AroE"/>
    <property type="match status" value="1"/>
</dbReference>
<dbReference type="InterPro" id="IPR022893">
    <property type="entry name" value="Shikimate_DH_fam"/>
</dbReference>
<dbReference type="PANTHER" id="PTHR21089:SF1">
    <property type="entry name" value="BIFUNCTIONAL 3-DEHYDROQUINATE DEHYDRATASE_SHIKIMATE DEHYDROGENASE, CHLOROPLASTIC"/>
    <property type="match status" value="1"/>
</dbReference>
<organism evidence="11 12">
    <name type="scientific">Clostridium scatologenes</name>
    <dbReference type="NCBI Taxonomy" id="1548"/>
    <lineage>
        <taxon>Bacteria</taxon>
        <taxon>Bacillati</taxon>
        <taxon>Bacillota</taxon>
        <taxon>Clostridia</taxon>
        <taxon>Eubacteriales</taxon>
        <taxon>Clostridiaceae</taxon>
        <taxon>Clostridium</taxon>
    </lineage>
</organism>
<comment type="similarity">
    <text evidence="8">Belongs to the shikimate dehydrogenase family.</text>
</comment>
<gene>
    <name evidence="8" type="primary">aroE</name>
    <name evidence="11" type="ORF">CSCA_1657</name>
</gene>
<keyword evidence="12" id="KW-1185">Reference proteome</keyword>
<feature type="binding site" evidence="8">
    <location>
        <position position="62"/>
    </location>
    <ligand>
        <name>shikimate</name>
        <dbReference type="ChEBI" id="CHEBI:36208"/>
    </ligand>
</feature>
<dbReference type="AlphaFoldDB" id="A0A0E3M7G5"/>
<comment type="subunit">
    <text evidence="8">Homodimer.</text>
</comment>
<evidence type="ECO:0000259" key="10">
    <source>
        <dbReference type="Pfam" id="PF08501"/>
    </source>
</evidence>
<name>A0A0E3M7G5_CLOSL</name>
<evidence type="ECO:0000313" key="11">
    <source>
        <dbReference type="EMBL" id="AKA68782.1"/>
    </source>
</evidence>
<feature type="binding site" evidence="8">
    <location>
        <position position="234"/>
    </location>
    <ligand>
        <name>NADP(+)</name>
        <dbReference type="ChEBI" id="CHEBI:58349"/>
    </ligand>
</feature>
<evidence type="ECO:0000256" key="7">
    <source>
        <dbReference type="ARBA" id="ARBA00049442"/>
    </source>
</evidence>
<dbReference type="InterPro" id="IPR036291">
    <property type="entry name" value="NAD(P)-bd_dom_sf"/>
</dbReference>
<evidence type="ECO:0000256" key="8">
    <source>
        <dbReference type="HAMAP-Rule" id="MF_00222"/>
    </source>
</evidence>
<evidence type="ECO:0000256" key="4">
    <source>
        <dbReference type="ARBA" id="ARBA00022857"/>
    </source>
</evidence>
<feature type="binding site" evidence="8">
    <location>
        <position position="213"/>
    </location>
    <ligand>
        <name>shikimate</name>
        <dbReference type="ChEBI" id="CHEBI:36208"/>
    </ligand>
</feature>
<comment type="catalytic activity">
    <reaction evidence="7 8">
        <text>shikimate + NADP(+) = 3-dehydroshikimate + NADPH + H(+)</text>
        <dbReference type="Rhea" id="RHEA:17737"/>
        <dbReference type="ChEBI" id="CHEBI:15378"/>
        <dbReference type="ChEBI" id="CHEBI:16630"/>
        <dbReference type="ChEBI" id="CHEBI:36208"/>
        <dbReference type="ChEBI" id="CHEBI:57783"/>
        <dbReference type="ChEBI" id="CHEBI:58349"/>
        <dbReference type="EC" id="1.1.1.25"/>
    </reaction>
</comment>
<dbReference type="CDD" id="cd01065">
    <property type="entry name" value="NAD_bind_Shikimate_DH"/>
    <property type="match status" value="1"/>
</dbReference>
<sequence>MGNLYGLIGKTLGHSISPKIHSLILEDLNLNGFYNLFEVNNEDLKKAVIGLKALGAKGINVTIPHKVNIMKYLDDVSMEASKIGAINTIDFKENKLVGYNTDYYGFGESLKREEIDTYNKEAVILGTGGASKAVFHYLLDNGIKDIVFVSRIPENTKDTLKDFKVISYEDMNKLKCKDIIINCTPCGMYPKIESCSVDKNILSKFSSAVDLIYNPIETIFLREAREIGVKTVNGLYMLVAQAIASQEIWQEMKISQEIKKHIYEVIEKYNC</sequence>
<dbReference type="RefSeq" id="WP_029159264.1">
    <property type="nucleotide sequence ID" value="NZ_CP009933.1"/>
</dbReference>
<dbReference type="Gene3D" id="3.40.50.720">
    <property type="entry name" value="NAD(P)-binding Rossmann-like Domain"/>
    <property type="match status" value="1"/>
</dbReference>
<dbReference type="InterPro" id="IPR011342">
    <property type="entry name" value="Shikimate_DH"/>
</dbReference>
<dbReference type="InterPro" id="IPR046346">
    <property type="entry name" value="Aminoacid_DH-like_N_sf"/>
</dbReference>
<dbReference type="GO" id="GO:0019632">
    <property type="term" value="P:shikimate metabolic process"/>
    <property type="evidence" value="ECO:0007669"/>
    <property type="project" value="InterPro"/>
</dbReference>
<keyword evidence="4 8" id="KW-0521">NADP</keyword>
<dbReference type="STRING" id="1548.CSCA_1657"/>
<feature type="domain" description="Quinate/shikimate 5-dehydrogenase/glutamyl-tRNA reductase" evidence="9">
    <location>
        <begin position="116"/>
        <end position="184"/>
    </location>
</feature>
<evidence type="ECO:0000256" key="6">
    <source>
        <dbReference type="ARBA" id="ARBA00023141"/>
    </source>
</evidence>
<comment type="caution">
    <text evidence="8">Lacks conserved residue(s) required for the propagation of feature annotation.</text>
</comment>
<evidence type="ECO:0000256" key="3">
    <source>
        <dbReference type="ARBA" id="ARBA00022605"/>
    </source>
</evidence>
<comment type="function">
    <text evidence="8">Involved in the biosynthesis of the chorismate, which leads to the biosynthesis of aromatic amino acids. Catalyzes the reversible NADPH linked reduction of 3-dehydroshikimate (DHSA) to yield shikimate (SA).</text>
</comment>
<feature type="binding site" evidence="8">
    <location>
        <position position="102"/>
    </location>
    <ligand>
        <name>shikimate</name>
        <dbReference type="ChEBI" id="CHEBI:36208"/>
    </ligand>
</feature>
<proteinExistence type="inferred from homology"/>
<dbReference type="GO" id="GO:0050661">
    <property type="term" value="F:NADP binding"/>
    <property type="evidence" value="ECO:0007669"/>
    <property type="project" value="InterPro"/>
</dbReference>
<feature type="binding site" evidence="8">
    <location>
        <begin position="15"/>
        <end position="17"/>
    </location>
    <ligand>
        <name>shikimate</name>
        <dbReference type="ChEBI" id="CHEBI:36208"/>
    </ligand>
</feature>
<keyword evidence="3 8" id="KW-0028">Amino-acid biosynthesis</keyword>
<dbReference type="NCBIfam" id="TIGR00507">
    <property type="entry name" value="aroE"/>
    <property type="match status" value="1"/>
</dbReference>